<feature type="region of interest" description="Disordered" evidence="1">
    <location>
        <begin position="130"/>
        <end position="155"/>
    </location>
</feature>
<gene>
    <name evidence="3" type="ORF">UFOPK1722_01271</name>
</gene>
<keyword evidence="2" id="KW-0812">Transmembrane</keyword>
<keyword evidence="2" id="KW-1133">Transmembrane helix</keyword>
<feature type="transmembrane region" description="Helical" evidence="2">
    <location>
        <begin position="88"/>
        <end position="108"/>
    </location>
</feature>
<sequence>MNTSRPNAGAPVLVYDGDCAFCTRSVRFIERRIARRPLIVAWQRTDLQALGLTREMCETAVQWVGVDGEVSSGHRAVARTLIHGRSGWWVLGRFILLPGVDAVAAVAYRWVARNRHRMPGGTAECVLPASERSTEASGPDGSGGATLRIPDTMEE</sequence>
<protein>
    <submittedName>
        <fullName evidence="3">Unannotated protein</fullName>
    </submittedName>
</protein>
<name>A0A6J6FBF6_9ZZZZ</name>
<organism evidence="3">
    <name type="scientific">freshwater metagenome</name>
    <dbReference type="NCBI Taxonomy" id="449393"/>
    <lineage>
        <taxon>unclassified sequences</taxon>
        <taxon>metagenomes</taxon>
        <taxon>ecological metagenomes</taxon>
    </lineage>
</organism>
<dbReference type="EMBL" id="CAEZTS010000115">
    <property type="protein sequence ID" value="CAB4584755.1"/>
    <property type="molecule type" value="Genomic_DNA"/>
</dbReference>
<evidence type="ECO:0000256" key="1">
    <source>
        <dbReference type="SAM" id="MobiDB-lite"/>
    </source>
</evidence>
<dbReference type="Pfam" id="PF04134">
    <property type="entry name" value="DCC1-like"/>
    <property type="match status" value="1"/>
</dbReference>
<accession>A0A6J6FBF6</accession>
<evidence type="ECO:0000313" key="3">
    <source>
        <dbReference type="EMBL" id="CAB4584755.1"/>
    </source>
</evidence>
<evidence type="ECO:0000256" key="2">
    <source>
        <dbReference type="SAM" id="Phobius"/>
    </source>
</evidence>
<proteinExistence type="predicted"/>
<keyword evidence="2" id="KW-0472">Membrane</keyword>
<reference evidence="3" key="1">
    <citation type="submission" date="2020-05" db="EMBL/GenBank/DDBJ databases">
        <authorList>
            <person name="Chiriac C."/>
            <person name="Salcher M."/>
            <person name="Ghai R."/>
            <person name="Kavagutti S V."/>
        </authorList>
    </citation>
    <scope>NUCLEOTIDE SEQUENCE</scope>
</reference>
<dbReference type="AlphaFoldDB" id="A0A6J6FBF6"/>
<dbReference type="GO" id="GO:0015035">
    <property type="term" value="F:protein-disulfide reductase activity"/>
    <property type="evidence" value="ECO:0007669"/>
    <property type="project" value="InterPro"/>
</dbReference>
<dbReference type="InterPro" id="IPR007263">
    <property type="entry name" value="DCC1-like"/>
</dbReference>